<keyword evidence="2" id="KW-1185">Reference proteome</keyword>
<dbReference type="OrthoDB" id="7066945at2"/>
<evidence type="ECO:0000313" key="2">
    <source>
        <dbReference type="Proteomes" id="UP000194798"/>
    </source>
</evidence>
<evidence type="ECO:0000313" key="1">
    <source>
        <dbReference type="EMBL" id="OUD13762.1"/>
    </source>
</evidence>
<protein>
    <submittedName>
        <fullName evidence="1">Uncharacterized protein</fullName>
    </submittedName>
</protein>
<dbReference type="AlphaFoldDB" id="A0A251X897"/>
<dbReference type="Proteomes" id="UP000194798">
    <property type="component" value="Unassembled WGS sequence"/>
</dbReference>
<name>A0A251X897_9GAMM</name>
<dbReference type="EMBL" id="MSLT01000012">
    <property type="protein sequence ID" value="OUD13762.1"/>
    <property type="molecule type" value="Genomic_DNA"/>
</dbReference>
<proteinExistence type="predicted"/>
<organism evidence="1 2">
    <name type="scientific">Thioflexithrix psekupsensis</name>
    <dbReference type="NCBI Taxonomy" id="1570016"/>
    <lineage>
        <taxon>Bacteria</taxon>
        <taxon>Pseudomonadati</taxon>
        <taxon>Pseudomonadota</taxon>
        <taxon>Gammaproteobacteria</taxon>
        <taxon>Thiotrichales</taxon>
        <taxon>Thioflexithrix</taxon>
    </lineage>
</organism>
<comment type="caution">
    <text evidence="1">The sequence shown here is derived from an EMBL/GenBank/DDBJ whole genome shotgun (WGS) entry which is preliminary data.</text>
</comment>
<dbReference type="RefSeq" id="WP_086487542.1">
    <property type="nucleotide sequence ID" value="NZ_MSLT01000012.1"/>
</dbReference>
<accession>A0A251X897</accession>
<dbReference type="InterPro" id="IPR046895">
    <property type="entry name" value="ABC-3C_MC8"/>
</dbReference>
<dbReference type="Pfam" id="PF20295">
    <property type="entry name" value="MC8"/>
    <property type="match status" value="1"/>
</dbReference>
<sequence length="82" mass="9465">MLRPTKHSHPDKTVIYVSFLLLEYLKKQRVENYSALLNYAKESVNGGDVLFLPALNFLFIMGLIDYRPKTDAVEYIGKNETL</sequence>
<gene>
    <name evidence="1" type="ORF">TPSD3_05260</name>
</gene>
<reference evidence="1 2" key="1">
    <citation type="submission" date="2016-12" db="EMBL/GenBank/DDBJ databases">
        <title>Thioflexothrix psekupsii D3 genome sequencing and assembly.</title>
        <authorList>
            <person name="Fomenkov A."/>
            <person name="Vincze T."/>
            <person name="Grabovich M."/>
            <person name="Anton B.P."/>
            <person name="Dubinina G."/>
            <person name="Orlova M."/>
            <person name="Belousova E."/>
            <person name="Roberts R.J."/>
        </authorList>
    </citation>
    <scope>NUCLEOTIDE SEQUENCE [LARGE SCALE GENOMIC DNA]</scope>
    <source>
        <strain evidence="1">D3</strain>
    </source>
</reference>